<evidence type="ECO:0000313" key="3">
    <source>
        <dbReference type="Proteomes" id="UP000267536"/>
    </source>
</evidence>
<feature type="region of interest" description="Disordered" evidence="1">
    <location>
        <begin position="1"/>
        <end position="40"/>
    </location>
</feature>
<gene>
    <name evidence="2" type="ORF">EF294_20820</name>
</gene>
<feature type="compositionally biased region" description="Polar residues" evidence="1">
    <location>
        <begin position="1"/>
        <end position="11"/>
    </location>
</feature>
<protein>
    <recommendedName>
        <fullName evidence="4">Helix-turn-helix domain-containing protein</fullName>
    </recommendedName>
</protein>
<sequence>MRLRGSLSNPPTGFDDLSRTANLPNRTAEGPPVEASNRQGCRQLRKLTPHELESLITEYQDGATARDLAAKYGIHRMTVTRHIQRSGHQTRPVRSFEGDQLQQLIADYRAGNSTNALGRKYGVAGSTVSRTLRQHGIGLR</sequence>
<dbReference type="RefSeq" id="WP_123932971.1">
    <property type="nucleotide sequence ID" value="NZ_JBPSDP010000022.1"/>
</dbReference>
<evidence type="ECO:0000256" key="1">
    <source>
        <dbReference type="SAM" id="MobiDB-lite"/>
    </source>
</evidence>
<comment type="caution">
    <text evidence="2">The sequence shown here is derived from an EMBL/GenBank/DDBJ whole genome shotgun (WGS) entry which is preliminary data.</text>
</comment>
<dbReference type="EMBL" id="RKMH01000023">
    <property type="protein sequence ID" value="RPA56819.1"/>
    <property type="molecule type" value="Genomic_DNA"/>
</dbReference>
<proteinExistence type="predicted"/>
<name>A0A3N4G1J1_9ACTN</name>
<dbReference type="AlphaFoldDB" id="A0A3N4G1J1"/>
<reference evidence="2 3" key="1">
    <citation type="submission" date="2018-11" db="EMBL/GenBank/DDBJ databases">
        <title>Draft genome sequence of Gordonia sp. RS15-1S isolated from rice stems.</title>
        <authorList>
            <person name="Muangham S."/>
        </authorList>
    </citation>
    <scope>NUCLEOTIDE SEQUENCE [LARGE SCALE GENOMIC DNA]</scope>
    <source>
        <strain evidence="2 3">RS15-1S</strain>
    </source>
</reference>
<keyword evidence="3" id="KW-1185">Reference proteome</keyword>
<evidence type="ECO:0008006" key="4">
    <source>
        <dbReference type="Google" id="ProtNLM"/>
    </source>
</evidence>
<dbReference type="InterPro" id="IPR009057">
    <property type="entry name" value="Homeodomain-like_sf"/>
</dbReference>
<dbReference type="OrthoDB" id="4555585at2"/>
<organism evidence="2 3">
    <name type="scientific">Gordonia oryzae</name>
    <dbReference type="NCBI Taxonomy" id="2487349"/>
    <lineage>
        <taxon>Bacteria</taxon>
        <taxon>Bacillati</taxon>
        <taxon>Actinomycetota</taxon>
        <taxon>Actinomycetes</taxon>
        <taxon>Mycobacteriales</taxon>
        <taxon>Gordoniaceae</taxon>
        <taxon>Gordonia</taxon>
    </lineage>
</organism>
<evidence type="ECO:0000313" key="2">
    <source>
        <dbReference type="EMBL" id="RPA56819.1"/>
    </source>
</evidence>
<dbReference type="Proteomes" id="UP000267536">
    <property type="component" value="Unassembled WGS sequence"/>
</dbReference>
<accession>A0A3N4G1J1</accession>
<dbReference type="SUPFAM" id="SSF46689">
    <property type="entry name" value="Homeodomain-like"/>
    <property type="match status" value="1"/>
</dbReference>
<dbReference type="Gene3D" id="1.10.10.60">
    <property type="entry name" value="Homeodomain-like"/>
    <property type="match status" value="2"/>
</dbReference>